<dbReference type="RefSeq" id="WP_110669419.1">
    <property type="nucleotide sequence ID" value="NZ_PYBW01000043.1"/>
</dbReference>
<dbReference type="EMBL" id="PYBW01000043">
    <property type="protein sequence ID" value="PYC79473.1"/>
    <property type="molecule type" value="Genomic_DNA"/>
</dbReference>
<dbReference type="Proteomes" id="UP000248039">
    <property type="component" value="Unassembled WGS sequence"/>
</dbReference>
<accession>A0A2V4P4S2</accession>
<dbReference type="OrthoDB" id="3417006at2"/>
<evidence type="ECO:0000313" key="1">
    <source>
        <dbReference type="EMBL" id="PYC79473.1"/>
    </source>
</evidence>
<dbReference type="AlphaFoldDB" id="A0A2V4P4S2"/>
<gene>
    <name evidence="1" type="ORF">C7C46_13990</name>
</gene>
<sequence>MTAPAVVSDALDGLARARLRPGVGVTPLRAGLHLRGWRSSVTLEGSPALPALWQLLAEVLAGGDHAALTDRAPVGSPLRAALNTLVGHLREHDLLTGPAEDAPAWLRVGAADPVAAAADLAAARPQLRTTDPASPLARAAAQALVRAGAAPATVAAPTADGLVLLTAGPGSATAVGVAATPAGGFVTAPGTPAQVAADAEALAARLGLVPTAADEASPTPAALTALLAGAAAHRLLCALTGLPDPATEGEDHHVLAGLPAVLVVDAAPLRSSWRSWPAPRLPGPDTSAPLDPPDTLARALHRLAALTDGRVGVLPAPEPGTLSQLPVARARCPVPGGTLLAAAVRTDLARLDALCRGAELRLDTAESTTAVGATPDHALGRALRRAATAVAAGGTPLPVRSWAGHPQAEHWWRTLTAELGRPAELGVTRLAPGGHTATVRVPGRPPVTAVEATAGDAVAFAALGAVAQAVSAELTFRHLSLPSGAGAALVAAGLELTAWEDEGWTTGWLTGIAAREPALLAGLCELTGLTVRPADPAPALAEALRACGFTVLAVRPTTNGATR</sequence>
<protein>
    <submittedName>
        <fullName evidence="1">Uncharacterized protein</fullName>
    </submittedName>
</protein>
<name>A0A2V4P4S2_9ACTN</name>
<reference evidence="1 2" key="1">
    <citation type="submission" date="2018-03" db="EMBL/GenBank/DDBJ databases">
        <title>Bioinformatic expansion and discovery of thiopeptide antibiotics.</title>
        <authorList>
            <person name="Schwalen C.J."/>
            <person name="Hudson G.A."/>
            <person name="Mitchell D.A."/>
        </authorList>
    </citation>
    <scope>NUCLEOTIDE SEQUENCE [LARGE SCALE GENOMIC DNA]</scope>
    <source>
        <strain evidence="1 2">ATCC 21389</strain>
    </source>
</reference>
<comment type="caution">
    <text evidence="1">The sequence shown here is derived from an EMBL/GenBank/DDBJ whole genome shotgun (WGS) entry which is preliminary data.</text>
</comment>
<evidence type="ECO:0000313" key="2">
    <source>
        <dbReference type="Proteomes" id="UP000248039"/>
    </source>
</evidence>
<keyword evidence="2" id="KW-1185">Reference proteome</keyword>
<organism evidence="1 2">
    <name type="scientific">Streptomyces tateyamensis</name>
    <dbReference type="NCBI Taxonomy" id="565073"/>
    <lineage>
        <taxon>Bacteria</taxon>
        <taxon>Bacillati</taxon>
        <taxon>Actinomycetota</taxon>
        <taxon>Actinomycetes</taxon>
        <taxon>Kitasatosporales</taxon>
        <taxon>Streptomycetaceae</taxon>
        <taxon>Streptomyces</taxon>
    </lineage>
</organism>
<proteinExistence type="predicted"/>